<accession>A0A0E9TN70</accession>
<reference evidence="1" key="2">
    <citation type="journal article" date="2015" name="Fish Shellfish Immunol.">
        <title>Early steps in the European eel (Anguilla anguilla)-Vibrio vulnificus interaction in the gills: Role of the RtxA13 toxin.</title>
        <authorList>
            <person name="Callol A."/>
            <person name="Pajuelo D."/>
            <person name="Ebbesson L."/>
            <person name="Teles M."/>
            <person name="MacKenzie S."/>
            <person name="Amaro C."/>
        </authorList>
    </citation>
    <scope>NUCLEOTIDE SEQUENCE</scope>
</reference>
<sequence length="24" mass="2696">MKDLRSSLCGRLTPGNRRYASISN</sequence>
<organism evidence="1">
    <name type="scientific">Anguilla anguilla</name>
    <name type="common">European freshwater eel</name>
    <name type="synonym">Muraena anguilla</name>
    <dbReference type="NCBI Taxonomy" id="7936"/>
    <lineage>
        <taxon>Eukaryota</taxon>
        <taxon>Metazoa</taxon>
        <taxon>Chordata</taxon>
        <taxon>Craniata</taxon>
        <taxon>Vertebrata</taxon>
        <taxon>Euteleostomi</taxon>
        <taxon>Actinopterygii</taxon>
        <taxon>Neopterygii</taxon>
        <taxon>Teleostei</taxon>
        <taxon>Anguilliformes</taxon>
        <taxon>Anguillidae</taxon>
        <taxon>Anguilla</taxon>
    </lineage>
</organism>
<reference evidence="1" key="1">
    <citation type="submission" date="2014-11" db="EMBL/GenBank/DDBJ databases">
        <authorList>
            <person name="Amaro Gonzalez C."/>
        </authorList>
    </citation>
    <scope>NUCLEOTIDE SEQUENCE</scope>
</reference>
<dbReference type="EMBL" id="GBXM01054389">
    <property type="protein sequence ID" value="JAH54188.1"/>
    <property type="molecule type" value="Transcribed_RNA"/>
</dbReference>
<name>A0A0E9TN70_ANGAN</name>
<evidence type="ECO:0000313" key="1">
    <source>
        <dbReference type="EMBL" id="JAH54188.1"/>
    </source>
</evidence>
<dbReference type="AlphaFoldDB" id="A0A0E9TN70"/>
<proteinExistence type="predicted"/>
<protein>
    <submittedName>
        <fullName evidence="1">Uncharacterized protein</fullName>
    </submittedName>
</protein>